<sequence length="272" mass="28822">MAAMDNEQFALANERDFLLRSLSDLDDERDAGNIDAEQYEILHADYTARCAAVLRAIAGTASGAESNKSSQLKSQDETSARRRRFAVWVGVVAFAVVTAVSLSFAMGARLPGQFVTGPAPSGGAGGASLAALEAAVEKNPGDIEAHRSLARAYLSQQRYADGLKEFDEVVKLAPNDTEAHAYGGWILRLAGLPDDGLVRIERALEIDSSYPDARFFKGIIYLRDKSNPTAAIPEFQLYLAAVPDGGQSAAVRQLLAQAVAATSGGVSSTTSP</sequence>
<keyword evidence="1" id="KW-1133">Transmembrane helix</keyword>
<evidence type="ECO:0000256" key="1">
    <source>
        <dbReference type="SAM" id="Phobius"/>
    </source>
</evidence>
<dbReference type="EMBL" id="CAEZWM010000221">
    <property type="protein sequence ID" value="CAB4670217.1"/>
    <property type="molecule type" value="Genomic_DNA"/>
</dbReference>
<feature type="transmembrane region" description="Helical" evidence="1">
    <location>
        <begin position="85"/>
        <end position="106"/>
    </location>
</feature>
<proteinExistence type="predicted"/>
<dbReference type="SUPFAM" id="SSF48452">
    <property type="entry name" value="TPR-like"/>
    <property type="match status" value="1"/>
</dbReference>
<dbReference type="PROSITE" id="PS50005">
    <property type="entry name" value="TPR"/>
    <property type="match status" value="1"/>
</dbReference>
<evidence type="ECO:0000313" key="2">
    <source>
        <dbReference type="EMBL" id="CAB4670217.1"/>
    </source>
</evidence>
<name>A0A6J6M7M1_9ZZZZ</name>
<dbReference type="InterPro" id="IPR019734">
    <property type="entry name" value="TPR_rpt"/>
</dbReference>
<reference evidence="2" key="1">
    <citation type="submission" date="2020-05" db="EMBL/GenBank/DDBJ databases">
        <authorList>
            <person name="Chiriac C."/>
            <person name="Salcher M."/>
            <person name="Ghai R."/>
            <person name="Kavagutti S V."/>
        </authorList>
    </citation>
    <scope>NUCLEOTIDE SEQUENCE</scope>
</reference>
<dbReference type="Gene3D" id="1.25.40.10">
    <property type="entry name" value="Tetratricopeptide repeat domain"/>
    <property type="match status" value="1"/>
</dbReference>
<dbReference type="Pfam" id="PF13432">
    <property type="entry name" value="TPR_16"/>
    <property type="match status" value="1"/>
</dbReference>
<keyword evidence="1" id="KW-0472">Membrane</keyword>
<dbReference type="Pfam" id="PF14559">
    <property type="entry name" value="TPR_19"/>
    <property type="match status" value="1"/>
</dbReference>
<dbReference type="AlphaFoldDB" id="A0A6J6M7M1"/>
<organism evidence="2">
    <name type="scientific">freshwater metagenome</name>
    <dbReference type="NCBI Taxonomy" id="449393"/>
    <lineage>
        <taxon>unclassified sequences</taxon>
        <taxon>metagenomes</taxon>
        <taxon>ecological metagenomes</taxon>
    </lineage>
</organism>
<protein>
    <submittedName>
        <fullName evidence="2">Unannotated protein</fullName>
    </submittedName>
</protein>
<accession>A0A6J6M7M1</accession>
<gene>
    <name evidence="2" type="ORF">UFOPK2242_01415</name>
</gene>
<dbReference type="SMART" id="SM00028">
    <property type="entry name" value="TPR"/>
    <property type="match status" value="2"/>
</dbReference>
<dbReference type="InterPro" id="IPR011990">
    <property type="entry name" value="TPR-like_helical_dom_sf"/>
</dbReference>
<keyword evidence="1" id="KW-0812">Transmembrane</keyword>